<comment type="caution">
    <text evidence="1">The sequence shown here is derived from an EMBL/GenBank/DDBJ whole genome shotgun (WGS) entry which is preliminary data.</text>
</comment>
<reference evidence="1" key="1">
    <citation type="submission" date="2022-04" db="EMBL/GenBank/DDBJ databases">
        <title>Chromosome-scale genome assembly of Holotrichia oblita Faldermann.</title>
        <authorList>
            <person name="Rongchong L."/>
        </authorList>
    </citation>
    <scope>NUCLEOTIDE SEQUENCE</scope>
    <source>
        <strain evidence="1">81SQS9</strain>
    </source>
</reference>
<gene>
    <name evidence="1" type="ORF">MML48_7g00011821</name>
</gene>
<keyword evidence="1" id="KW-0378">Hydrolase</keyword>
<evidence type="ECO:0000313" key="1">
    <source>
        <dbReference type="EMBL" id="KAI4458296.1"/>
    </source>
</evidence>
<organism evidence="1 2">
    <name type="scientific">Holotrichia oblita</name>
    <name type="common">Chafer beetle</name>
    <dbReference type="NCBI Taxonomy" id="644536"/>
    <lineage>
        <taxon>Eukaryota</taxon>
        <taxon>Metazoa</taxon>
        <taxon>Ecdysozoa</taxon>
        <taxon>Arthropoda</taxon>
        <taxon>Hexapoda</taxon>
        <taxon>Insecta</taxon>
        <taxon>Pterygota</taxon>
        <taxon>Neoptera</taxon>
        <taxon>Endopterygota</taxon>
        <taxon>Coleoptera</taxon>
        <taxon>Polyphaga</taxon>
        <taxon>Scarabaeiformia</taxon>
        <taxon>Scarabaeidae</taxon>
        <taxon>Melolonthinae</taxon>
        <taxon>Holotrichia</taxon>
    </lineage>
</organism>
<keyword evidence="2" id="KW-1185">Reference proteome</keyword>
<accession>A0ACB9SV90</accession>
<keyword evidence="1" id="KW-0645">Protease</keyword>
<name>A0ACB9SV90_HOLOL</name>
<dbReference type="Proteomes" id="UP001056778">
    <property type="component" value="Chromosome 7"/>
</dbReference>
<protein>
    <submittedName>
        <fullName evidence="1">Apoptotic protease-activating factor 1</fullName>
    </submittedName>
</protein>
<evidence type="ECO:0000313" key="2">
    <source>
        <dbReference type="Proteomes" id="UP001056778"/>
    </source>
</evidence>
<proteinExistence type="predicted"/>
<dbReference type="EMBL" id="CM043021">
    <property type="protein sequence ID" value="KAI4458296.1"/>
    <property type="molecule type" value="Genomic_DNA"/>
</dbReference>
<sequence>MDILYKFLVEDNIEKIKENVSPKIIRDDLYELQLIDSNQHTSLKKVTNEEGLDILLKNLSLWDNGGQKYKQFVEGIIQKKYDWVYKDLQISLENNDWIQNKYKAILNYGDFPRKPAHYVDRYDKITQVQNSLRKLPRTGKVILCGMTGSGKTSLVMGVMTREMVIEAFVGKVFWITVGNADDEQFYLKLSDDLQESNNSLFISKDILKDKLKKKINENPNNSQMLLILDNVCHENAIHTFDIGCRILVTTQKKDVWTIDSDSQLIEIDGSFKYDETCALFAKCLEKPVNYVQRIPEVEKIHELCCGHPFSIALFGSQIATYKETLLDSDSRKWRQFIEMLQKNYSNQQNLISACIETLDEKIRNRYSDFAIFPEDVNISSKVLEIMWNLDEFQVRDIMQQLENKSLIVSYYSNDQHNYIFGIHVVLLAYLKNRYKNELKEKHVRLISAYKKSCNDDFSRLNDDNYIYQYIGYHLKRADSIKDFKIYFDLKFIGAKIKTTGIGDILKDFNIYRKEIEEQIIADSKSVVTEIESFIKKFGDDLHKHEDISIIQCALQYCKETFIYKKALEVAHASNSSLYFKIQTPEKNCDHHVAKFQLPENCTFVCFAENENQLLIGTKEGVIELWDRIYRKVICKFIGHTQSVNYIEIYHDEATFLSISDDGFVYLWRIPLREKGSMPSLAQTNHILFFGEEHTVNPFKTFKPEENDHFVSASFSNNYPQDSLIVLGSNKGNISLYNNPDEKKYLHLKKGFPVKILKFSDDDSLIIGVCGNELILISKNFEDFHFQTARGPIKALSILDDRDSFITLCDECVSVWSFVSKRMPKDKIPDMLEVVIDTATLRQQFCCAFLNNGVLYVLTTDHKINVYDTVEPQRLKSITTFDNEVNDYVTSVDMHISDNSFDVLFLFKYKNNILKFYTQKTLMYSRPRRNPIFDCYWTETQPRIANITVNNTVEISNNFNILNDLDNLLHVVTAICFSTSGDSIAYGTDNGHVVDYKIKTNQKNCILKLPSAILHLKYFNKGEILVASGKHGDLMVRFVSKDRVIKLWYLNDESMTVLKGSKYYNVPHTVQMCTMSKDSTFLALTMSNMFEVFLLDIKNEALNLVDFGGAQLEFELHSCCFSHDNKYLAFGSVDGPIIGMNKVVYVS</sequence>